<comment type="caution">
    <text evidence="1">The sequence shown here is derived from an EMBL/GenBank/DDBJ whole genome shotgun (WGS) entry which is preliminary data.</text>
</comment>
<protein>
    <submittedName>
        <fullName evidence="1">AsmA-like C-terminal region-containing protein</fullName>
    </submittedName>
</protein>
<name>A0ABU3TCL1_9BACT</name>
<keyword evidence="2" id="KW-1185">Reference proteome</keyword>
<accession>A0ABU3TCL1</accession>
<evidence type="ECO:0000313" key="1">
    <source>
        <dbReference type="EMBL" id="MDU0369111.1"/>
    </source>
</evidence>
<dbReference type="Proteomes" id="UP001250698">
    <property type="component" value="Unassembled WGS sequence"/>
</dbReference>
<reference evidence="1 2" key="1">
    <citation type="submission" date="2023-10" db="EMBL/GenBank/DDBJ databases">
        <title>Hymenobacter endophyticus sp. nov., an isolate from the leaf tissues of wheat.</title>
        <authorList>
            <person name="Dai Y."/>
        </authorList>
    </citation>
    <scope>NUCLEOTIDE SEQUENCE [LARGE SCALE GENOMIC DNA]</scope>
    <source>
        <strain evidence="1 2">ZK17L-C2</strain>
    </source>
</reference>
<dbReference type="EMBL" id="JAWDJT010000001">
    <property type="protein sequence ID" value="MDU0369111.1"/>
    <property type="molecule type" value="Genomic_DNA"/>
</dbReference>
<dbReference type="PANTHER" id="PTHR30441">
    <property type="entry name" value="DUF748 DOMAIN-CONTAINING PROTEIN"/>
    <property type="match status" value="1"/>
</dbReference>
<dbReference type="InterPro" id="IPR052894">
    <property type="entry name" value="AsmA-related"/>
</dbReference>
<proteinExistence type="predicted"/>
<sequence>MKLPALRRVFALALLGLLLVVGTGTWLLGTRWGRQQLEHLIRERLARQSDLVLGPMHIDFSLWRDFPHVTASVEHLSLTDTSFHRRVNVLRIGRADIRLELRQIWRGEFRVRHLTVRDAEFRQLTDSAGHDWGLRGKGPRRQQPSAPPHFDLDSLVLVNVRVIDRNELHNSGFSAYVHQGRLTVRTRQGQAQVRGRLRGQLEYLRSSRGNLFEQEPVVARIRYQYNFRQREGTFARTQATLNGDTVLVNGTHRAAGLNEPRGTRLNLTFAGNQPLLEILHMALPPGLERYLRGASSPSHAHINYSIRGLSGPTTRPRTVLHFAMRNAQLQWADSARRINRWDARGVFDNGPAHNSHTTYLRFDQCRLYSDAGQLDAAITVRDFTKPHLQGHIQGRTELQTVASVVIPELWKARGGQASIDLQLNGNLPDIPARATRRSLLADTLLPPIAARGTVRLEQAAFDIPSRRARMTGLNVLVRLQDSMWRLENLGGQLNGMHVQANATTRNLLAYFSGQRPITTVEGTFAVDELRLPELRRLLAAPGSSAARARRKPARPLRPGSTRNQMLASKVLNVLPSGLRLNVHLRCGRLVIATDTLRALAATVLHDGRRVQLRDLRARMWGGQLQGVVSWPTDTLNLQPVAAQLSAHFPVLGYQQLLRRIMRPSARPRPRRQPDPTLRDVLLAANGEASITIDRLVLPANDELTQLRLRLKKTAGNFQIPAFTFRTGMGGQGRISAEAQLSSGRLQRATGQLDLQYQTLDVQSLLQLLAALSALPAPELGKAGQARTPRREIRQVSPFLDGTITGQVRVAAEHMRYGALRGQNFKLLSQLNAGQALVENCSLDAFGGHVQLKGVLHTDSGTTNHPLHAQVQVQQVQLPEVFALAQQLGFDVLGPSNIRGTMQAEVEMRTSLGATFLPELRSTQAVLRTDIHSLELLEVDALMQALRLFSPRRTGHLYFEPVQPRFILDRGRLLIPSLNLSSNLTDMQVTGEYHLNGQANLYVGFSPLQALLGNNQKRIARIRSGEATRRASKGLVFVNLTRTPGNPRYKVRLFKKNEQAEQQAQLLQEYKLLLRRHLADTSSYMLQ</sequence>
<gene>
    <name evidence="1" type="ORF">ROI90_01790</name>
</gene>
<dbReference type="RefSeq" id="WP_315996625.1">
    <property type="nucleotide sequence ID" value="NZ_JAWDJT010000001.1"/>
</dbReference>
<evidence type="ECO:0000313" key="2">
    <source>
        <dbReference type="Proteomes" id="UP001250698"/>
    </source>
</evidence>
<organism evidence="1 2">
    <name type="scientific">Hymenobacter endophyticus</name>
    <dbReference type="NCBI Taxonomy" id="3076335"/>
    <lineage>
        <taxon>Bacteria</taxon>
        <taxon>Pseudomonadati</taxon>
        <taxon>Bacteroidota</taxon>
        <taxon>Cytophagia</taxon>
        <taxon>Cytophagales</taxon>
        <taxon>Hymenobacteraceae</taxon>
        <taxon>Hymenobacter</taxon>
    </lineage>
</organism>
<dbReference type="PANTHER" id="PTHR30441:SF4">
    <property type="entry name" value="PROTEIN ASMA"/>
    <property type="match status" value="1"/>
</dbReference>